<dbReference type="Proteomes" id="UP000279422">
    <property type="component" value="Unassembled WGS sequence"/>
</dbReference>
<evidence type="ECO:0000256" key="1">
    <source>
        <dbReference type="ARBA" id="ARBA00004141"/>
    </source>
</evidence>
<organism evidence="7 8">
    <name type="scientific">Aerophobetes bacterium</name>
    <dbReference type="NCBI Taxonomy" id="2030807"/>
    <lineage>
        <taxon>Bacteria</taxon>
        <taxon>Candidatus Aerophobota</taxon>
    </lineage>
</organism>
<feature type="domain" description="Sodium/calcium exchanger membrane region" evidence="6">
    <location>
        <begin position="5"/>
        <end position="152"/>
    </location>
</feature>
<dbReference type="GO" id="GO:0005886">
    <property type="term" value="C:plasma membrane"/>
    <property type="evidence" value="ECO:0007669"/>
    <property type="project" value="TreeGrafter"/>
</dbReference>
<evidence type="ECO:0000256" key="2">
    <source>
        <dbReference type="ARBA" id="ARBA00022692"/>
    </source>
</evidence>
<name>A0A497E403_UNCAE</name>
<dbReference type="Gene3D" id="1.20.1420.30">
    <property type="entry name" value="NCX, central ion-binding region"/>
    <property type="match status" value="1"/>
</dbReference>
<keyword evidence="4 5" id="KW-0472">Membrane</keyword>
<feature type="transmembrane region" description="Helical" evidence="5">
    <location>
        <begin position="282"/>
        <end position="303"/>
    </location>
</feature>
<feature type="transmembrane region" description="Helical" evidence="5">
    <location>
        <begin position="41"/>
        <end position="63"/>
    </location>
</feature>
<dbReference type="InterPro" id="IPR004837">
    <property type="entry name" value="NaCa_Exmemb"/>
</dbReference>
<feature type="transmembrane region" description="Helical" evidence="5">
    <location>
        <begin position="248"/>
        <end position="270"/>
    </location>
</feature>
<comment type="caution">
    <text evidence="7">The sequence shown here is derived from an EMBL/GenBank/DDBJ whole genome shotgun (WGS) entry which is preliminary data.</text>
</comment>
<evidence type="ECO:0000256" key="4">
    <source>
        <dbReference type="ARBA" id="ARBA00023136"/>
    </source>
</evidence>
<evidence type="ECO:0000313" key="8">
    <source>
        <dbReference type="Proteomes" id="UP000279422"/>
    </source>
</evidence>
<dbReference type="GO" id="GO:0008273">
    <property type="term" value="F:calcium, potassium:sodium antiporter activity"/>
    <property type="evidence" value="ECO:0007669"/>
    <property type="project" value="TreeGrafter"/>
</dbReference>
<evidence type="ECO:0000256" key="3">
    <source>
        <dbReference type="ARBA" id="ARBA00022989"/>
    </source>
</evidence>
<feature type="transmembrane region" description="Helical" evidence="5">
    <location>
        <begin position="179"/>
        <end position="203"/>
    </location>
</feature>
<dbReference type="InterPro" id="IPR044880">
    <property type="entry name" value="NCX_ion-bd_dom_sf"/>
</dbReference>
<reference evidence="7 8" key="1">
    <citation type="submission" date="2018-06" db="EMBL/GenBank/DDBJ databases">
        <title>Extensive metabolic versatility and redundancy in microbially diverse, dynamic hydrothermal sediments.</title>
        <authorList>
            <person name="Dombrowski N."/>
            <person name="Teske A."/>
            <person name="Baker B.J."/>
        </authorList>
    </citation>
    <scope>NUCLEOTIDE SEQUENCE [LARGE SCALE GENOMIC DNA]</scope>
    <source>
        <strain evidence="7">B47_G16</strain>
    </source>
</reference>
<dbReference type="Pfam" id="PF01699">
    <property type="entry name" value="Na_Ca_ex"/>
    <property type="match status" value="2"/>
</dbReference>
<comment type="subcellular location">
    <subcellularLocation>
        <location evidence="1">Membrane</location>
        <topology evidence="1">Multi-pass membrane protein</topology>
    </subcellularLocation>
</comment>
<feature type="transmembrane region" description="Helical" evidence="5">
    <location>
        <begin position="134"/>
        <end position="158"/>
    </location>
</feature>
<feature type="non-terminal residue" evidence="7">
    <location>
        <position position="306"/>
    </location>
</feature>
<dbReference type="InterPro" id="IPR004481">
    <property type="entry name" value="K/Na/Ca-exchanger"/>
</dbReference>
<feature type="domain" description="Sodium/calcium exchanger membrane region" evidence="6">
    <location>
        <begin position="187"/>
        <end position="298"/>
    </location>
</feature>
<feature type="transmembrane region" description="Helical" evidence="5">
    <location>
        <begin position="215"/>
        <end position="236"/>
    </location>
</feature>
<dbReference type="PANTHER" id="PTHR10846:SF8">
    <property type="entry name" value="INNER MEMBRANE PROTEIN YRBG"/>
    <property type="match status" value="1"/>
</dbReference>
<dbReference type="PANTHER" id="PTHR10846">
    <property type="entry name" value="SODIUM/POTASSIUM/CALCIUM EXCHANGER"/>
    <property type="match status" value="1"/>
</dbReference>
<dbReference type="GO" id="GO:0005262">
    <property type="term" value="F:calcium channel activity"/>
    <property type="evidence" value="ECO:0007669"/>
    <property type="project" value="TreeGrafter"/>
</dbReference>
<sequence length="306" mass="33916">MLAWMKFCICAALILYTGYKLSYYGDIICEKTSLTRSLMGFVFLSVATTLPEFITSLGSITIVDSPNLAAGNALGSILINLMFIALLDLVQGKGALLYEVSIDHILSGALCILTLTFMSLFIFLRSYLNVRLGFFNFGFDSLILLLIYGAGLRLMFGYSDKKEDKERKDKESLPSHKSIRLKAVLFRFSLCFIAIIFLALWLAKIGDEIVEVMGWSEALVGTFFLALATSLPELIVSLTSLKFAVDMAIGNILGANFLDVMILPVCDIFFRRGEILSYVSSVHLITLLTAILITTIVIIGLIYRSR</sequence>
<feature type="transmembrane region" description="Helical" evidence="5">
    <location>
        <begin position="102"/>
        <end position="128"/>
    </location>
</feature>
<protein>
    <recommendedName>
        <fullName evidence="6">Sodium/calcium exchanger membrane region domain-containing protein</fullName>
    </recommendedName>
</protein>
<dbReference type="GO" id="GO:0006874">
    <property type="term" value="P:intracellular calcium ion homeostasis"/>
    <property type="evidence" value="ECO:0007669"/>
    <property type="project" value="TreeGrafter"/>
</dbReference>
<proteinExistence type="predicted"/>
<evidence type="ECO:0000256" key="5">
    <source>
        <dbReference type="SAM" id="Phobius"/>
    </source>
</evidence>
<evidence type="ECO:0000259" key="6">
    <source>
        <dbReference type="Pfam" id="PF01699"/>
    </source>
</evidence>
<keyword evidence="3 5" id="KW-1133">Transmembrane helix</keyword>
<keyword evidence="2 5" id="KW-0812">Transmembrane</keyword>
<dbReference type="EMBL" id="QMPZ01000045">
    <property type="protein sequence ID" value="RLE09452.1"/>
    <property type="molecule type" value="Genomic_DNA"/>
</dbReference>
<feature type="transmembrane region" description="Helical" evidence="5">
    <location>
        <begin position="69"/>
        <end position="90"/>
    </location>
</feature>
<dbReference type="AlphaFoldDB" id="A0A497E403"/>
<evidence type="ECO:0000313" key="7">
    <source>
        <dbReference type="EMBL" id="RLE09452.1"/>
    </source>
</evidence>
<gene>
    <name evidence="7" type="ORF">DRJ00_04195</name>
</gene>
<accession>A0A497E403</accession>